<keyword evidence="2" id="KW-0812">Transmembrane</keyword>
<evidence type="ECO:0008006" key="5">
    <source>
        <dbReference type="Google" id="ProtNLM"/>
    </source>
</evidence>
<feature type="transmembrane region" description="Helical" evidence="2">
    <location>
        <begin position="403"/>
        <end position="421"/>
    </location>
</feature>
<feature type="transmembrane region" description="Helical" evidence="2">
    <location>
        <begin position="427"/>
        <end position="449"/>
    </location>
</feature>
<keyword evidence="2" id="KW-0472">Membrane</keyword>
<evidence type="ECO:0000313" key="4">
    <source>
        <dbReference type="Proteomes" id="UP001385951"/>
    </source>
</evidence>
<proteinExistence type="predicted"/>
<sequence>MSKALTSLKATTPTSSTRYDSRRSVEPVVRTTAIYGEESRPLYLMPFCTSVVNPEGQLYYTLQNEIRFIIEQPMQDPKVQERVLSWSSKIVEILKERAIVLPPSAEIYLNTSEDGETCWYYIADHDSKVISWIEPVSTADIGLRPSVSDEHIRFALNECYWNHVEYYSAHDCGVIDLQMDNLFSVLVQCKTDQLTSEDSTFPFSAQKCEDFLQVIRDCRAIESPDITRIRWSIARIWGLVCNHRFMTHYGQQTARLSRDQLILDVPEAKEGRMFRLQSRMLFSIPKHYNVSLEKLFSDAIIYQTEWREFIPKCRDEWTLSTALSFAVLICNLIILGSSHGSQALSKVSTAFSAAAVSAGTVLLTKHQRSGMWTAAQAATYLTYAHNGSSGFHSLACQFSLPRALLLWALAAFSLQVPFLFADMSDHSMLVILGTALVLCFIIYLCHMLLTRCWSFLRGIRHWRIFQSRSIRLDDTLPY</sequence>
<accession>A0AAW0F9G1</accession>
<feature type="compositionally biased region" description="Polar residues" evidence="1">
    <location>
        <begin position="1"/>
        <end position="18"/>
    </location>
</feature>
<protein>
    <recommendedName>
        <fullName evidence="5">WW domain-containing protein</fullName>
    </recommendedName>
</protein>
<name>A0AAW0F9G1_9APHY</name>
<organism evidence="3 4">
    <name type="scientific">Cerrena zonata</name>
    <dbReference type="NCBI Taxonomy" id="2478898"/>
    <lineage>
        <taxon>Eukaryota</taxon>
        <taxon>Fungi</taxon>
        <taxon>Dikarya</taxon>
        <taxon>Basidiomycota</taxon>
        <taxon>Agaricomycotina</taxon>
        <taxon>Agaricomycetes</taxon>
        <taxon>Polyporales</taxon>
        <taxon>Cerrenaceae</taxon>
        <taxon>Cerrena</taxon>
    </lineage>
</organism>
<keyword evidence="4" id="KW-1185">Reference proteome</keyword>
<evidence type="ECO:0000256" key="2">
    <source>
        <dbReference type="SAM" id="Phobius"/>
    </source>
</evidence>
<evidence type="ECO:0000256" key="1">
    <source>
        <dbReference type="SAM" id="MobiDB-lite"/>
    </source>
</evidence>
<evidence type="ECO:0000313" key="3">
    <source>
        <dbReference type="EMBL" id="KAK7676781.1"/>
    </source>
</evidence>
<keyword evidence="2" id="KW-1133">Transmembrane helix</keyword>
<dbReference type="AlphaFoldDB" id="A0AAW0F9G1"/>
<comment type="caution">
    <text evidence="3">The sequence shown here is derived from an EMBL/GenBank/DDBJ whole genome shotgun (WGS) entry which is preliminary data.</text>
</comment>
<dbReference type="EMBL" id="JASBNA010000104">
    <property type="protein sequence ID" value="KAK7676781.1"/>
    <property type="molecule type" value="Genomic_DNA"/>
</dbReference>
<dbReference type="Proteomes" id="UP001385951">
    <property type="component" value="Unassembled WGS sequence"/>
</dbReference>
<feature type="region of interest" description="Disordered" evidence="1">
    <location>
        <begin position="1"/>
        <end position="23"/>
    </location>
</feature>
<gene>
    <name evidence="3" type="ORF">QCA50_020249</name>
</gene>
<reference evidence="3 4" key="1">
    <citation type="submission" date="2022-09" db="EMBL/GenBank/DDBJ databases">
        <authorList>
            <person name="Palmer J.M."/>
        </authorList>
    </citation>
    <scope>NUCLEOTIDE SEQUENCE [LARGE SCALE GENOMIC DNA]</scope>
    <source>
        <strain evidence="3 4">DSM 7382</strain>
    </source>
</reference>